<proteinExistence type="predicted"/>
<gene>
    <name evidence="2" type="ORF">Cyrtocomes_00286</name>
</gene>
<keyword evidence="3" id="KW-1185">Reference proteome</keyword>
<keyword evidence="1" id="KW-0472">Membrane</keyword>
<dbReference type="EMBL" id="JARGYT010000010">
    <property type="protein sequence ID" value="MDZ5761926.1"/>
    <property type="molecule type" value="Genomic_DNA"/>
</dbReference>
<evidence type="ECO:0000313" key="2">
    <source>
        <dbReference type="EMBL" id="MDZ5761926.1"/>
    </source>
</evidence>
<keyword evidence="1" id="KW-1133">Transmembrane helix</keyword>
<accession>A0ABU5L723</accession>
<evidence type="ECO:0000313" key="3">
    <source>
        <dbReference type="Proteomes" id="UP001293791"/>
    </source>
</evidence>
<keyword evidence="1" id="KW-0812">Transmembrane</keyword>
<sequence>MKIYILLPVTVFLILIFLLILASALLRPLRLRKRSKSNQVDIRESDIKIIKPPSLKDEERLRDKEVELEKQIEKDVIIEKVNEKEREEIVGLAKPMGFWTGLIMSKNINFLISRIGTTTKDGGNFWANLIQSQEGGKKRGGGRKR</sequence>
<name>A0ABU5L723_9RICK</name>
<organism evidence="2 3">
    <name type="scientific">Candidatus Cyrtobacter comes</name>
    <dbReference type="NCBI Taxonomy" id="675776"/>
    <lineage>
        <taxon>Bacteria</taxon>
        <taxon>Pseudomonadati</taxon>
        <taxon>Pseudomonadota</taxon>
        <taxon>Alphaproteobacteria</taxon>
        <taxon>Rickettsiales</taxon>
        <taxon>Candidatus Midichloriaceae</taxon>
        <taxon>Candidatus Cyrtobacter</taxon>
    </lineage>
</organism>
<reference evidence="2 3" key="1">
    <citation type="submission" date="2023-02" db="EMBL/GenBank/DDBJ databases">
        <title>Host association and intracellularity evolved multiple times independently in the Rickettsiales.</title>
        <authorList>
            <person name="Castelli M."/>
            <person name="Nardi T."/>
            <person name="Gammuto L."/>
            <person name="Bellinzona G."/>
            <person name="Sabaneyeva E."/>
            <person name="Potekhin A."/>
            <person name="Serra V."/>
            <person name="Petroni G."/>
            <person name="Sassera D."/>
        </authorList>
    </citation>
    <scope>NUCLEOTIDE SEQUENCE [LARGE SCALE GENOMIC DNA]</scope>
    <source>
        <strain evidence="2 3">BOD18</strain>
    </source>
</reference>
<evidence type="ECO:0000256" key="1">
    <source>
        <dbReference type="SAM" id="Phobius"/>
    </source>
</evidence>
<protein>
    <submittedName>
        <fullName evidence="2">Uncharacterized protein</fullName>
    </submittedName>
</protein>
<dbReference type="Proteomes" id="UP001293791">
    <property type="component" value="Unassembled WGS sequence"/>
</dbReference>
<comment type="caution">
    <text evidence="2">The sequence shown here is derived from an EMBL/GenBank/DDBJ whole genome shotgun (WGS) entry which is preliminary data.</text>
</comment>
<feature type="transmembrane region" description="Helical" evidence="1">
    <location>
        <begin position="6"/>
        <end position="26"/>
    </location>
</feature>